<keyword evidence="5 8" id="KW-0812">Transmembrane</keyword>
<evidence type="ECO:0000313" key="10">
    <source>
        <dbReference type="EMBL" id="SDY32184.1"/>
    </source>
</evidence>
<feature type="transmembrane region" description="Helical" evidence="8">
    <location>
        <begin position="125"/>
        <end position="150"/>
    </location>
</feature>
<evidence type="ECO:0000256" key="7">
    <source>
        <dbReference type="ARBA" id="ARBA00023136"/>
    </source>
</evidence>
<dbReference type="STRING" id="159292.SAMN05192546_101321"/>
<dbReference type="InterPro" id="IPR005672">
    <property type="entry name" value="Phosphate_PstA"/>
</dbReference>
<keyword evidence="6 8" id="KW-1133">Transmembrane helix</keyword>
<evidence type="ECO:0000256" key="1">
    <source>
        <dbReference type="ARBA" id="ARBA00004651"/>
    </source>
</evidence>
<keyword evidence="11" id="KW-1185">Reference proteome</keyword>
<dbReference type="PANTHER" id="PTHR43470">
    <property type="entry name" value="PHOSPHATE TRANSPORT SYSTEM PERMEASE PROTEIN PSTA-RELATED"/>
    <property type="match status" value="1"/>
</dbReference>
<proteinExistence type="inferred from homology"/>
<dbReference type="AlphaFoldDB" id="A0A1H3IZ53"/>
<gene>
    <name evidence="10" type="ORF">SAMN05192546_101321</name>
</gene>
<feature type="transmembrane region" description="Helical" evidence="8">
    <location>
        <begin position="252"/>
        <end position="272"/>
    </location>
</feature>
<feature type="transmembrane region" description="Helical" evidence="8">
    <location>
        <begin position="100"/>
        <end position="119"/>
    </location>
</feature>
<comment type="caution">
    <text evidence="8">Lacks conserved residue(s) required for the propagation of feature annotation.</text>
</comment>
<accession>A0A1H3IZ53</accession>
<evidence type="ECO:0000256" key="3">
    <source>
        <dbReference type="ARBA" id="ARBA00022448"/>
    </source>
</evidence>
<keyword evidence="3" id="KW-0813">Transport</keyword>
<comment type="similarity">
    <text evidence="2 8">Belongs to the binding-protein-dependent transport system permease family. CysTW subfamily.</text>
</comment>
<dbReference type="PANTHER" id="PTHR43470:SF3">
    <property type="entry name" value="PHOSPHATE TRANSPORT SYSTEM PERMEASE PROTEIN PSTA-RELATED"/>
    <property type="match status" value="1"/>
</dbReference>
<evidence type="ECO:0000259" key="9">
    <source>
        <dbReference type="PROSITE" id="PS50928"/>
    </source>
</evidence>
<dbReference type="GO" id="GO:0035435">
    <property type="term" value="P:phosphate ion transmembrane transport"/>
    <property type="evidence" value="ECO:0007669"/>
    <property type="project" value="InterPro"/>
</dbReference>
<dbReference type="Pfam" id="PF00528">
    <property type="entry name" value="BPD_transp_1"/>
    <property type="match status" value="1"/>
</dbReference>
<feature type="transmembrane region" description="Helical" evidence="8">
    <location>
        <begin position="59"/>
        <end position="88"/>
    </location>
</feature>
<dbReference type="InterPro" id="IPR035906">
    <property type="entry name" value="MetI-like_sf"/>
</dbReference>
<organism evidence="10 11">
    <name type="scientific">Tindallia californiensis</name>
    <dbReference type="NCBI Taxonomy" id="159292"/>
    <lineage>
        <taxon>Bacteria</taxon>
        <taxon>Bacillati</taxon>
        <taxon>Bacillota</taxon>
        <taxon>Clostridia</taxon>
        <taxon>Peptostreptococcales</taxon>
        <taxon>Tindalliaceae</taxon>
        <taxon>Tindallia</taxon>
    </lineage>
</organism>
<evidence type="ECO:0000256" key="8">
    <source>
        <dbReference type="RuleBase" id="RU363043"/>
    </source>
</evidence>
<dbReference type="Proteomes" id="UP000199230">
    <property type="component" value="Unassembled WGS sequence"/>
</dbReference>
<name>A0A1H3IZ53_9FIRM</name>
<sequence>MVSKQMKEKVAFGILTILTASVIIPTVLTIGFIFVKGIGTVNWEFLTAMPRQGMTEGGIFPAILGTIYLVLGTILFALPLGIGSAIYLTEYAKQGLLTRLIRLAVLNLAGVPSVVYGLFGLGLFVLFMGFGSSIVAGSLTLACLILPIIITTSEEALKSVHQKYRDASLALGATKWQTIRHVVLPHAAPGIITGAILGIGRAAGETAPILLTVAAFFLPRLPNSVFDQVMALPYHLYIISTQVPGMPESVKYGTALVLLGIVSVFFAIATVIRIRFKMANRA</sequence>
<keyword evidence="7 8" id="KW-0472">Membrane</keyword>
<reference evidence="10 11" key="1">
    <citation type="submission" date="2016-10" db="EMBL/GenBank/DDBJ databases">
        <authorList>
            <person name="de Groot N.N."/>
        </authorList>
    </citation>
    <scope>NUCLEOTIDE SEQUENCE [LARGE SCALE GENOMIC DNA]</scope>
    <source>
        <strain evidence="10 11">APO</strain>
    </source>
</reference>
<dbReference type="EMBL" id="FNPV01000001">
    <property type="protein sequence ID" value="SDY32184.1"/>
    <property type="molecule type" value="Genomic_DNA"/>
</dbReference>
<dbReference type="GO" id="GO:0005886">
    <property type="term" value="C:plasma membrane"/>
    <property type="evidence" value="ECO:0007669"/>
    <property type="project" value="UniProtKB-SubCell"/>
</dbReference>
<evidence type="ECO:0000256" key="5">
    <source>
        <dbReference type="ARBA" id="ARBA00022692"/>
    </source>
</evidence>
<evidence type="ECO:0000256" key="6">
    <source>
        <dbReference type="ARBA" id="ARBA00022989"/>
    </source>
</evidence>
<dbReference type="NCBIfam" id="TIGR00974">
    <property type="entry name" value="3a0107s02c"/>
    <property type="match status" value="1"/>
</dbReference>
<dbReference type="InterPro" id="IPR000515">
    <property type="entry name" value="MetI-like"/>
</dbReference>
<feature type="domain" description="ABC transmembrane type-1" evidence="9">
    <location>
        <begin position="63"/>
        <end position="269"/>
    </location>
</feature>
<dbReference type="PROSITE" id="PS50928">
    <property type="entry name" value="ABC_TM1"/>
    <property type="match status" value="1"/>
</dbReference>
<dbReference type="SUPFAM" id="SSF161098">
    <property type="entry name" value="MetI-like"/>
    <property type="match status" value="1"/>
</dbReference>
<protein>
    <recommendedName>
        <fullName evidence="8">Phosphate transport system permease protein PstA</fullName>
    </recommendedName>
</protein>
<evidence type="ECO:0000256" key="2">
    <source>
        <dbReference type="ARBA" id="ARBA00007069"/>
    </source>
</evidence>
<comment type="subcellular location">
    <subcellularLocation>
        <location evidence="1 8">Cell membrane</location>
        <topology evidence="1 8">Multi-pass membrane protein</topology>
    </subcellularLocation>
</comment>
<evidence type="ECO:0000313" key="11">
    <source>
        <dbReference type="Proteomes" id="UP000199230"/>
    </source>
</evidence>
<dbReference type="GO" id="GO:0005315">
    <property type="term" value="F:phosphate transmembrane transporter activity"/>
    <property type="evidence" value="ECO:0007669"/>
    <property type="project" value="InterPro"/>
</dbReference>
<dbReference type="CDD" id="cd06261">
    <property type="entry name" value="TM_PBP2"/>
    <property type="match status" value="1"/>
</dbReference>
<dbReference type="Gene3D" id="1.10.3720.10">
    <property type="entry name" value="MetI-like"/>
    <property type="match status" value="1"/>
</dbReference>
<evidence type="ECO:0000256" key="4">
    <source>
        <dbReference type="ARBA" id="ARBA00022475"/>
    </source>
</evidence>
<feature type="transmembrane region" description="Helical" evidence="8">
    <location>
        <begin position="12"/>
        <end position="39"/>
    </location>
</feature>
<keyword evidence="4 8" id="KW-1003">Cell membrane</keyword>